<evidence type="ECO:0008006" key="4">
    <source>
        <dbReference type="Google" id="ProtNLM"/>
    </source>
</evidence>
<dbReference type="RefSeq" id="WP_106192320.1">
    <property type="nucleotide sequence ID" value="NZ_PVTF01000011.1"/>
</dbReference>
<dbReference type="Proteomes" id="UP000239494">
    <property type="component" value="Unassembled WGS sequence"/>
</dbReference>
<name>A0A2T0STX7_9PSEU</name>
<evidence type="ECO:0000313" key="3">
    <source>
        <dbReference type="Proteomes" id="UP000239494"/>
    </source>
</evidence>
<comment type="caution">
    <text evidence="2">The sequence shown here is derived from an EMBL/GenBank/DDBJ whole genome shotgun (WGS) entry which is preliminary data.</text>
</comment>
<proteinExistence type="predicted"/>
<keyword evidence="1" id="KW-0732">Signal</keyword>
<dbReference type="EMBL" id="PVTF01000011">
    <property type="protein sequence ID" value="PRY36862.1"/>
    <property type="molecule type" value="Genomic_DNA"/>
</dbReference>
<feature type="signal peptide" evidence="1">
    <location>
        <begin position="1"/>
        <end position="34"/>
    </location>
</feature>
<gene>
    <name evidence="2" type="ORF">CLV43_111234</name>
</gene>
<keyword evidence="3" id="KW-1185">Reference proteome</keyword>
<reference evidence="2 3" key="1">
    <citation type="submission" date="2018-03" db="EMBL/GenBank/DDBJ databases">
        <title>Genomic Encyclopedia of Archaeal and Bacterial Type Strains, Phase II (KMG-II): from individual species to whole genera.</title>
        <authorList>
            <person name="Goeker M."/>
        </authorList>
    </citation>
    <scope>NUCLEOTIDE SEQUENCE [LARGE SCALE GENOMIC DNA]</scope>
    <source>
        <strain evidence="2 3">DSM 44720</strain>
    </source>
</reference>
<feature type="chain" id="PRO_5015399367" description="DoxX-like protein" evidence="1">
    <location>
        <begin position="35"/>
        <end position="132"/>
    </location>
</feature>
<evidence type="ECO:0000313" key="2">
    <source>
        <dbReference type="EMBL" id="PRY36862.1"/>
    </source>
</evidence>
<protein>
    <recommendedName>
        <fullName evidence="4">DoxX-like protein</fullName>
    </recommendedName>
</protein>
<sequence>MSSKPFPRRTPHRPTSGLLVASALAALASTAMSAATTGVGIPERTRRLLVAGDGKDLDFWVVATAVRTYSVTGPLLWSLLRRRVPSPGLLVAAGLTQFGDAYLCLRSRNPVGAVGTGAFGLLHLVAARKVAS</sequence>
<organism evidence="2 3">
    <name type="scientific">Umezawaea tangerina</name>
    <dbReference type="NCBI Taxonomy" id="84725"/>
    <lineage>
        <taxon>Bacteria</taxon>
        <taxon>Bacillati</taxon>
        <taxon>Actinomycetota</taxon>
        <taxon>Actinomycetes</taxon>
        <taxon>Pseudonocardiales</taxon>
        <taxon>Pseudonocardiaceae</taxon>
        <taxon>Umezawaea</taxon>
    </lineage>
</organism>
<evidence type="ECO:0000256" key="1">
    <source>
        <dbReference type="SAM" id="SignalP"/>
    </source>
</evidence>
<dbReference type="OrthoDB" id="4557382at2"/>
<accession>A0A2T0STX7</accession>
<dbReference type="AlphaFoldDB" id="A0A2T0STX7"/>